<dbReference type="InterPro" id="IPR027417">
    <property type="entry name" value="P-loop_NTPase"/>
</dbReference>
<dbReference type="PANTHER" id="PTHR45641">
    <property type="entry name" value="TETRATRICOPEPTIDE REPEAT PROTEIN (AFU_ORTHOLOGUE AFUA_6G03870)"/>
    <property type="match status" value="1"/>
</dbReference>
<evidence type="ECO:0000259" key="5">
    <source>
        <dbReference type="Pfam" id="PF13191"/>
    </source>
</evidence>
<evidence type="ECO:0000313" key="7">
    <source>
        <dbReference type="Proteomes" id="UP000667802"/>
    </source>
</evidence>
<feature type="domain" description="CHAT" evidence="4">
    <location>
        <begin position="106"/>
        <end position="351"/>
    </location>
</feature>
<keyword evidence="7" id="KW-1185">Reference proteome</keyword>
<organism evidence="6 7">
    <name type="scientific">Aetokthonos hydrillicola Thurmond2011</name>
    <dbReference type="NCBI Taxonomy" id="2712845"/>
    <lineage>
        <taxon>Bacteria</taxon>
        <taxon>Bacillati</taxon>
        <taxon>Cyanobacteriota</taxon>
        <taxon>Cyanophyceae</taxon>
        <taxon>Nostocales</taxon>
        <taxon>Hapalosiphonaceae</taxon>
        <taxon>Aetokthonos</taxon>
    </lineage>
</organism>
<dbReference type="Proteomes" id="UP000667802">
    <property type="component" value="Unassembled WGS sequence"/>
</dbReference>
<dbReference type="Pfam" id="PF13191">
    <property type="entry name" value="AAA_16"/>
    <property type="match status" value="1"/>
</dbReference>
<dbReference type="Gene3D" id="1.25.40.10">
    <property type="entry name" value="Tetratricopeptide repeat domain"/>
    <property type="match status" value="2"/>
</dbReference>
<dbReference type="Pfam" id="PF12770">
    <property type="entry name" value="CHAT"/>
    <property type="match status" value="1"/>
</dbReference>
<dbReference type="EMBL" id="JAALHA020000008">
    <property type="protein sequence ID" value="MDR9896332.1"/>
    <property type="molecule type" value="Genomic_DNA"/>
</dbReference>
<comment type="caution">
    <text evidence="6">The sequence shown here is derived from an EMBL/GenBank/DDBJ whole genome shotgun (WGS) entry which is preliminary data.</text>
</comment>
<protein>
    <submittedName>
        <fullName evidence="6">Tetratricopeptide repeat protein</fullName>
    </submittedName>
</protein>
<proteinExistence type="predicted"/>
<name>A0AAP5I7D6_9CYAN</name>
<dbReference type="SMART" id="SM00028">
    <property type="entry name" value="TPR"/>
    <property type="match status" value="9"/>
</dbReference>
<evidence type="ECO:0000313" key="6">
    <source>
        <dbReference type="EMBL" id="MDR9896332.1"/>
    </source>
</evidence>
<dbReference type="Pfam" id="PF13424">
    <property type="entry name" value="TPR_12"/>
    <property type="match status" value="4"/>
</dbReference>
<dbReference type="Gene3D" id="3.40.50.300">
    <property type="entry name" value="P-loop containing nucleotide triphosphate hydrolases"/>
    <property type="match status" value="1"/>
</dbReference>
<keyword evidence="2 3" id="KW-0802">TPR repeat</keyword>
<accession>A0AAP5I7D6</accession>
<dbReference type="SUPFAM" id="SSF52540">
    <property type="entry name" value="P-loop containing nucleoside triphosphate hydrolases"/>
    <property type="match status" value="1"/>
</dbReference>
<gene>
    <name evidence="6" type="ORF">G7B40_017465</name>
</gene>
<sequence>MSLTFSFALTQNQTFELRCENGSRRLDSVELSKLIDVCEKNYYPRHQDSTPELIQLGQRLYHWLDGKEGWLRRALDQADEGTIYLDLSQTNEAQGLNPDTERMALGLAHLPWELLHDGTVFLLTRQDIAVLPVRCMQQRNTRVIGEQNRPLRLLFMATAPEDPKVAPLAFEQEEANILEATKDQPLALIVEESGSVDELKNLVASYQEDYFDVFHITGHGLIYTKNYSFLLRPGQTIPDHTPCLLTEDEVGNVKLTTVNDLAKAFRGRWSKVIFLSGCHTGEVANKGTVPSMAQQLVKAGAGVVLGWARPVYDRTGIIAAQALYHALATGDTIEQAVKVAQQEMIAQKCTDWHLLRIYRDTRPIEKLVTPLRTRGREKLVFTPPEQEFLDENNIVKVASRSEFVGRRRALQRCLQALRQTSEQIGVFIAGMGGLGKSSLAARLCTRVRSQRQEFQQVVLVGTLDKAGLLNKLAGKYERFADVPALLNEPKVSLKGRLQNFFDAIETTHNQPLLLVLDDFEQNIPKANIENGSLRMTAQAYQILEAICAALAENNAVSRLIVTCRYLQEDTLPPHRLHLEKLAAMSRSDIDKICRPLGKENQQQGMTQRVIKIADGNPRLLKWLLEVIEQPSLEPDDLLTRLEAVEQKFRENILAQTLLDALEVEEKKFLARLSVFQLPVTEDIISATEQNLTPAEGSVRLSLNKLTSLSLVESATTHPSQTPTYRVTTILEPLLEQVLDQVEWQTTRQQGVRKIYQLWWEESENRTEAQVLEIVRLGLLAKEQEIAVRVGNAIAMNWVNSSRFLEVSELCQQILKVYEDYRILGAIARAEQVLGLVEDAAHHYQQALELCPQEDVKKKSSIIHNMAGLIAQQGEISKALALYEQSLQIKESINDVRGKATTLHNMASLLAQQGEIPRALALYEQSLQIKESINDVRGKAATLHQMAFLLAQQGEIPRALALYEQSLQIEESVNNVGGKAATLHQMAFLLAHQGEIPRALALYEQSLQIKENINDVRGKAATLHQMAGLLAQQGEIPKALTLYEQSLQIEESINNVGGKAATLHQMAFLLAQQGETPRALALYEQSLQIEESINNVRGKAATLHNMAFLLAQQGEILTAITFYEQSLQIYESINDVRGKATTLHSMAGLLAKHGEITRAIRLYEQSLQIEESINDVRGKAATLAYTAYLAGETGDKARELDLYLQVAATLAQIRAYVDLVTVLGNLGLADESKNLVYFAQAIWLTLRIQAPPASTINLIRYLYNHVPKGEELEALLGATAMFFCNYRGEGHPQLEELRDVSRKMIAGAAGRQGIQTQEAFETWWTQQRLNDPEYFLPQLNQRLEEIVGDGWVFDREWV</sequence>
<evidence type="ECO:0000256" key="1">
    <source>
        <dbReference type="ARBA" id="ARBA00022737"/>
    </source>
</evidence>
<dbReference type="InterPro" id="IPR041664">
    <property type="entry name" value="AAA_16"/>
</dbReference>
<feature type="domain" description="Orc1-like AAA ATPase" evidence="5">
    <location>
        <begin position="402"/>
        <end position="521"/>
    </location>
</feature>
<dbReference type="PROSITE" id="PS50005">
    <property type="entry name" value="TPR"/>
    <property type="match status" value="1"/>
</dbReference>
<keyword evidence="1" id="KW-0677">Repeat</keyword>
<dbReference type="InterPro" id="IPR019734">
    <property type="entry name" value="TPR_rpt"/>
</dbReference>
<dbReference type="SUPFAM" id="SSF48452">
    <property type="entry name" value="TPR-like"/>
    <property type="match status" value="2"/>
</dbReference>
<dbReference type="InterPro" id="IPR011990">
    <property type="entry name" value="TPR-like_helical_dom_sf"/>
</dbReference>
<dbReference type="PANTHER" id="PTHR45641:SF19">
    <property type="entry name" value="NEPHROCYSTIN-3"/>
    <property type="match status" value="1"/>
</dbReference>
<evidence type="ECO:0000256" key="2">
    <source>
        <dbReference type="ARBA" id="ARBA00022803"/>
    </source>
</evidence>
<evidence type="ECO:0000256" key="3">
    <source>
        <dbReference type="PROSITE-ProRule" id="PRU00339"/>
    </source>
</evidence>
<reference evidence="7" key="1">
    <citation type="journal article" date="2021" name="Science">
        <title>Hunting the eagle killer: A cyanobacterial neurotoxin causes vacuolar myelinopathy.</title>
        <authorList>
            <person name="Breinlinger S."/>
            <person name="Phillips T.J."/>
            <person name="Haram B.N."/>
            <person name="Mares J."/>
            <person name="Martinez Yerena J.A."/>
            <person name="Hrouzek P."/>
            <person name="Sobotka R."/>
            <person name="Henderson W.M."/>
            <person name="Schmieder P."/>
            <person name="Williams S.M."/>
            <person name="Lauderdale J.D."/>
            <person name="Wilde H.D."/>
            <person name="Gerrin W."/>
            <person name="Kust A."/>
            <person name="Washington J.W."/>
            <person name="Wagner C."/>
            <person name="Geier B."/>
            <person name="Liebeke M."/>
            <person name="Enke H."/>
            <person name="Niedermeyer T.H.J."/>
            <person name="Wilde S.B."/>
        </authorList>
    </citation>
    <scope>NUCLEOTIDE SEQUENCE [LARGE SCALE GENOMIC DNA]</scope>
    <source>
        <strain evidence="7">Thurmond2011</strain>
    </source>
</reference>
<feature type="repeat" description="TPR" evidence="3">
    <location>
        <begin position="899"/>
        <end position="932"/>
    </location>
</feature>
<dbReference type="RefSeq" id="WP_310833949.1">
    <property type="nucleotide sequence ID" value="NZ_JAALHA020000008.1"/>
</dbReference>
<dbReference type="InterPro" id="IPR024983">
    <property type="entry name" value="CHAT_dom"/>
</dbReference>
<evidence type="ECO:0000259" key="4">
    <source>
        <dbReference type="Pfam" id="PF12770"/>
    </source>
</evidence>